<keyword evidence="1" id="KW-0614">Plasmid</keyword>
<geneLocation type="plasmid" evidence="1 2">
    <name>pLPU83d</name>
</geneLocation>
<proteinExistence type="predicted"/>
<dbReference type="AlphaFoldDB" id="W6RQJ9"/>
<dbReference type="KEGG" id="rhl:LPU83_pLPU83d_1609"/>
<evidence type="ECO:0000313" key="2">
    <source>
        <dbReference type="Proteomes" id="UP000019443"/>
    </source>
</evidence>
<reference evidence="1" key="1">
    <citation type="submission" date="2013-11" db="EMBL/GenBank/DDBJ databases">
        <title>Draft genome sequence of the broad-host-range Rhizobium sp. LPU83 strain, a member of the low-genetic diversity Oregon-like Rhizobium sp. group.</title>
        <authorList>
            <person name="Wibberg D."/>
            <person name="Puehler A."/>
            <person name="Schlueter A."/>
        </authorList>
    </citation>
    <scope>NUCLEOTIDE SEQUENCE [LARGE SCALE GENOMIC DNA]</scope>
    <source>
        <strain evidence="1">LPU83</strain>
        <plasmid evidence="1">pLPU83d</plasmid>
    </source>
</reference>
<evidence type="ECO:0000313" key="1">
    <source>
        <dbReference type="EMBL" id="CDM62979.1"/>
    </source>
</evidence>
<organism evidence="1 2">
    <name type="scientific">Rhizobium favelukesii</name>
    <dbReference type="NCBI Taxonomy" id="348824"/>
    <lineage>
        <taxon>Bacteria</taxon>
        <taxon>Pseudomonadati</taxon>
        <taxon>Pseudomonadota</taxon>
        <taxon>Alphaproteobacteria</taxon>
        <taxon>Hyphomicrobiales</taxon>
        <taxon>Rhizobiaceae</taxon>
        <taxon>Rhizobium/Agrobacterium group</taxon>
        <taxon>Rhizobium</taxon>
    </lineage>
</organism>
<protein>
    <recommendedName>
        <fullName evidence="3">BON domain-containing protein</fullName>
    </recommendedName>
</protein>
<name>W6RQJ9_9HYPH</name>
<dbReference type="RefSeq" id="WP_040680999.1">
    <property type="nucleotide sequence ID" value="NZ_HG916855.1"/>
</dbReference>
<evidence type="ECO:0008006" key="3">
    <source>
        <dbReference type="Google" id="ProtNLM"/>
    </source>
</evidence>
<accession>W6RQJ9</accession>
<dbReference type="EMBL" id="HG916855">
    <property type="protein sequence ID" value="CDM62979.1"/>
    <property type="molecule type" value="Genomic_DNA"/>
</dbReference>
<keyword evidence="2" id="KW-1185">Reference proteome</keyword>
<gene>
    <name evidence="1" type="ORF">LPU83_pLPU83d_1609</name>
</gene>
<dbReference type="Proteomes" id="UP000019443">
    <property type="component" value="Plasmid pLPU83d"/>
</dbReference>
<dbReference type="HOGENOM" id="CLU_2540205_0_0_5"/>
<sequence>MMFMPQFNGSALIGERAPFASLADEIWSAIAYCGVAEDVELSVVESAGAFFLEGQAPSQAVADQILQVARRCVGSNVFSRMSVR</sequence>
<dbReference type="PATRIC" id="fig|348824.6.peg.7353"/>